<reference evidence="2 3" key="2">
    <citation type="submission" date="2018-11" db="EMBL/GenBank/DDBJ databases">
        <authorList>
            <consortium name="Pathogen Informatics"/>
        </authorList>
    </citation>
    <scope>NUCLEOTIDE SEQUENCE [LARGE SCALE GENOMIC DNA]</scope>
</reference>
<accession>A0A183VEP2</accession>
<evidence type="ECO:0000313" key="2">
    <source>
        <dbReference type="EMBL" id="VDM50533.1"/>
    </source>
</evidence>
<dbReference type="WBParaSite" id="TCNE_0001921601-mRNA-1">
    <property type="protein sequence ID" value="TCNE_0001921601-mRNA-1"/>
    <property type="gene ID" value="TCNE_0001921601"/>
</dbReference>
<name>A0A183VEP2_TOXCA</name>
<evidence type="ECO:0000313" key="4">
    <source>
        <dbReference type="WBParaSite" id="TCNE_0001921601-mRNA-1"/>
    </source>
</evidence>
<dbReference type="EMBL" id="UYWY01026567">
    <property type="protein sequence ID" value="VDM50533.1"/>
    <property type="molecule type" value="Genomic_DNA"/>
</dbReference>
<dbReference type="Proteomes" id="UP000050794">
    <property type="component" value="Unassembled WGS sequence"/>
</dbReference>
<evidence type="ECO:0000313" key="3">
    <source>
        <dbReference type="Proteomes" id="UP000050794"/>
    </source>
</evidence>
<proteinExistence type="predicted"/>
<protein>
    <submittedName>
        <fullName evidence="4">Importin subunit beta-1</fullName>
    </submittedName>
</protein>
<evidence type="ECO:0000256" key="1">
    <source>
        <dbReference type="SAM" id="MobiDB-lite"/>
    </source>
</evidence>
<feature type="region of interest" description="Disordered" evidence="1">
    <location>
        <begin position="34"/>
        <end position="59"/>
    </location>
</feature>
<organism evidence="3 4">
    <name type="scientific">Toxocara canis</name>
    <name type="common">Canine roundworm</name>
    <dbReference type="NCBI Taxonomy" id="6265"/>
    <lineage>
        <taxon>Eukaryota</taxon>
        <taxon>Metazoa</taxon>
        <taxon>Ecdysozoa</taxon>
        <taxon>Nematoda</taxon>
        <taxon>Chromadorea</taxon>
        <taxon>Rhabditida</taxon>
        <taxon>Spirurina</taxon>
        <taxon>Ascaridomorpha</taxon>
        <taxon>Ascaridoidea</taxon>
        <taxon>Toxocaridae</taxon>
        <taxon>Toxocara</taxon>
    </lineage>
</organism>
<sequence>MSEWATAAETDADEKALLAQVMALSQQEFLDSLKRHSKEGRDGVGDGSEKAGSSNANERHAEVLTMTVYAQIIIIISSGAEMSTVESAVQK</sequence>
<gene>
    <name evidence="2" type="ORF">TCNE_LOCUS19212</name>
</gene>
<feature type="compositionally biased region" description="Basic and acidic residues" evidence="1">
    <location>
        <begin position="34"/>
        <end position="49"/>
    </location>
</feature>
<dbReference type="AlphaFoldDB" id="A0A183VEP2"/>
<reference evidence="4" key="1">
    <citation type="submission" date="2016-06" db="UniProtKB">
        <authorList>
            <consortium name="WormBaseParasite"/>
        </authorList>
    </citation>
    <scope>IDENTIFICATION</scope>
</reference>
<keyword evidence="3" id="KW-1185">Reference proteome</keyword>